<feature type="compositionally biased region" description="Low complexity" evidence="7">
    <location>
        <begin position="100"/>
        <end position="110"/>
    </location>
</feature>
<gene>
    <name evidence="8" type="primary">5578801</name>
</gene>
<dbReference type="GO" id="GO:0000978">
    <property type="term" value="F:RNA polymerase II cis-regulatory region sequence-specific DNA binding"/>
    <property type="evidence" value="ECO:0007669"/>
    <property type="project" value="TreeGrafter"/>
</dbReference>
<comment type="subcellular location">
    <subcellularLocation>
        <location evidence="1">Endoplasmic reticulum membrane</location>
        <topology evidence="1">Single-pass type II membrane protein</topology>
    </subcellularLocation>
</comment>
<feature type="region of interest" description="Disordered" evidence="7">
    <location>
        <begin position="471"/>
        <end position="518"/>
    </location>
</feature>
<evidence type="ECO:0000256" key="6">
    <source>
        <dbReference type="SAM" id="Coils"/>
    </source>
</evidence>
<evidence type="ECO:0000313" key="9">
    <source>
        <dbReference type="Proteomes" id="UP000008820"/>
    </source>
</evidence>
<dbReference type="InParanoid" id="A0A6I8T8X6"/>
<keyword evidence="6" id="KW-0175">Coiled coil</keyword>
<feature type="region of interest" description="Disordered" evidence="7">
    <location>
        <begin position="76"/>
        <end position="122"/>
    </location>
</feature>
<dbReference type="SMART" id="SM00338">
    <property type="entry name" value="BRLZ"/>
    <property type="match status" value="1"/>
</dbReference>
<dbReference type="InterPro" id="IPR051381">
    <property type="entry name" value="CREB_ATF_subfamily"/>
</dbReference>
<sequence length="875" mass="95683">MDSVMSDLLLNPEEWPSNPDDFMDLFQLDTNLLFNDGSAGSVGGTDDITSSLINNLQNGFNYGDLCGPLNDGGMAGSIDQQAMSPSSSLGSDQEFHGFPNSNSSGSSSNGFEDEFISGSPHAMTGIARPSVKMEVDEAMNEFSIFERNAEQQALSSAASDSGLSSDNLDFDPTVDYEALSPAISSPGPSISERGGLNSPPRYVKQPIQQPIQKKQIIVQQPTPQQTQTLAVPVTATPPSAATSTLTKNGKVYQTVKTVVTSSGQQNRKNPTKVIVEKVTPEYDTGSGIILSKDQLQTTQLANGKEVKIYRVASLKNGQTVNVASGANANKKVTLQLKNGSTNAVTTKTGGTVFLNNKNVVLTSAPGNGQTGVRKIIRVQQQQQQNGRSILVPVSIQDLRTIKIVNPANLKPKSANIKLAAANLLQQSKQGLIQKNVVLSKEQLMVDDSDAAQTSDSESFVFEDIMQQSSSVIEQVERQQKQQQQQQLSSDSDADMDPDDDLDGDDDSITGASKPNASGGYQKLILTTEEKRLLAKEGISLPTCYPLTKHEERELKRIRRKIRNKISAQDSRKRKKEYVDGLEERVKQCTEENQTLLKRIKILQSQNHDLMSQMKKIQSLLTKGTGKTTQPATCLMVLLLSMALVAVPNLKLGGSHQQQNIQDSIEMAELLQEAASEKTQIPAQAQNRRSLLFDTKEQLGDALVDEEMNFDEIMAFNVNSLIASEHDYSSEEEPRAKRSKTQSLVEYDVDDEIWNGSSKMRIKTEVNEPVNGLFNEKAKLFQEAFEQKLNEQSSGFNIKSEQTSELIVDRELLDAMSKQGSAALYDSLNLDNLKNGAGIELLATNGATTGTVEEVGRKLNASQQIQQQNNKRKLLL</sequence>
<accession>A0A6I8T8X6</accession>
<reference evidence="8 9" key="1">
    <citation type="submission" date="2017-06" db="EMBL/GenBank/DDBJ databases">
        <title>Aedes aegypti genome working group (AGWG) sequencing and assembly.</title>
        <authorList>
            <consortium name="Aedes aegypti Genome Working Group (AGWG)"/>
            <person name="Matthews B.J."/>
        </authorList>
    </citation>
    <scope>NUCLEOTIDE SEQUENCE [LARGE SCALE GENOMIC DNA]</scope>
    <source>
        <strain evidence="8 9">LVP_AGWG</strain>
    </source>
</reference>
<feature type="coiled-coil region" evidence="6">
    <location>
        <begin position="571"/>
        <end position="605"/>
    </location>
</feature>
<protein>
    <submittedName>
        <fullName evidence="8">Uncharacterized protein</fullName>
    </submittedName>
</protein>
<dbReference type="Gene3D" id="1.20.5.170">
    <property type="match status" value="1"/>
</dbReference>
<dbReference type="PROSITE" id="PS50217">
    <property type="entry name" value="BZIP"/>
    <property type="match status" value="1"/>
</dbReference>
<feature type="region of interest" description="Disordered" evidence="7">
    <location>
        <begin position="178"/>
        <end position="199"/>
    </location>
</feature>
<dbReference type="GO" id="GO:0005789">
    <property type="term" value="C:endoplasmic reticulum membrane"/>
    <property type="evidence" value="ECO:0007669"/>
    <property type="project" value="UniProtKB-SubCell"/>
</dbReference>
<keyword evidence="9" id="KW-1185">Reference proteome</keyword>
<feature type="compositionally biased region" description="Low complexity" evidence="7">
    <location>
        <begin position="480"/>
        <end position="490"/>
    </location>
</feature>
<keyword evidence="2" id="KW-0805">Transcription regulation</keyword>
<dbReference type="GO" id="GO:0005634">
    <property type="term" value="C:nucleus"/>
    <property type="evidence" value="ECO:0007669"/>
    <property type="project" value="TreeGrafter"/>
</dbReference>
<dbReference type="AlphaFoldDB" id="A0A6I8T8X6"/>
<dbReference type="SUPFAM" id="SSF57959">
    <property type="entry name" value="Leucine zipper domain"/>
    <property type="match status" value="1"/>
</dbReference>
<dbReference type="Pfam" id="PF00170">
    <property type="entry name" value="bZIP_1"/>
    <property type="match status" value="1"/>
</dbReference>
<dbReference type="InterPro" id="IPR046347">
    <property type="entry name" value="bZIP_sf"/>
</dbReference>
<evidence type="ECO:0000256" key="5">
    <source>
        <dbReference type="ARBA" id="ARBA00023242"/>
    </source>
</evidence>
<evidence type="ECO:0000256" key="7">
    <source>
        <dbReference type="SAM" id="MobiDB-lite"/>
    </source>
</evidence>
<feature type="compositionally biased region" description="Polar residues" evidence="7">
    <location>
        <begin position="78"/>
        <end position="91"/>
    </location>
</feature>
<dbReference type="PANTHER" id="PTHR45996">
    <property type="entry name" value="AGAP001464-PB"/>
    <property type="match status" value="1"/>
</dbReference>
<feature type="compositionally biased region" description="Low complexity" evidence="7">
    <location>
        <begin position="180"/>
        <end position="191"/>
    </location>
</feature>
<dbReference type="OrthoDB" id="674948at2759"/>
<reference evidence="8" key="2">
    <citation type="submission" date="2020-05" db="UniProtKB">
        <authorList>
            <consortium name="EnsemblMetazoa"/>
        </authorList>
    </citation>
    <scope>IDENTIFICATION</scope>
    <source>
        <strain evidence="8">LVP_AGWG</strain>
    </source>
</reference>
<keyword evidence="4" id="KW-0804">Transcription</keyword>
<evidence type="ECO:0000256" key="2">
    <source>
        <dbReference type="ARBA" id="ARBA00023015"/>
    </source>
</evidence>
<evidence type="ECO:0000256" key="3">
    <source>
        <dbReference type="ARBA" id="ARBA00023125"/>
    </source>
</evidence>
<evidence type="ECO:0000256" key="4">
    <source>
        <dbReference type="ARBA" id="ARBA00023163"/>
    </source>
</evidence>
<feature type="compositionally biased region" description="Acidic residues" evidence="7">
    <location>
        <begin position="491"/>
        <end position="507"/>
    </location>
</feature>
<dbReference type="PANTHER" id="PTHR45996:SF3">
    <property type="entry name" value="CREB-H TRANSCRIPTION FACTOR HOMOLOG LET-607"/>
    <property type="match status" value="1"/>
</dbReference>
<keyword evidence="3" id="KW-0238">DNA-binding</keyword>
<dbReference type="Proteomes" id="UP000008820">
    <property type="component" value="Chromosome 3"/>
</dbReference>
<dbReference type="GO" id="GO:0000981">
    <property type="term" value="F:DNA-binding transcription factor activity, RNA polymerase II-specific"/>
    <property type="evidence" value="ECO:0007669"/>
    <property type="project" value="TreeGrafter"/>
</dbReference>
<keyword evidence="5" id="KW-0539">Nucleus</keyword>
<organism evidence="8 9">
    <name type="scientific">Aedes aegypti</name>
    <name type="common">Yellowfever mosquito</name>
    <name type="synonym">Culex aegypti</name>
    <dbReference type="NCBI Taxonomy" id="7159"/>
    <lineage>
        <taxon>Eukaryota</taxon>
        <taxon>Metazoa</taxon>
        <taxon>Ecdysozoa</taxon>
        <taxon>Arthropoda</taxon>
        <taxon>Hexapoda</taxon>
        <taxon>Insecta</taxon>
        <taxon>Pterygota</taxon>
        <taxon>Neoptera</taxon>
        <taxon>Endopterygota</taxon>
        <taxon>Diptera</taxon>
        <taxon>Nematocera</taxon>
        <taxon>Culicoidea</taxon>
        <taxon>Culicidae</taxon>
        <taxon>Culicinae</taxon>
        <taxon>Aedini</taxon>
        <taxon>Aedes</taxon>
        <taxon>Stegomyia</taxon>
    </lineage>
</organism>
<dbReference type="InterPro" id="IPR004827">
    <property type="entry name" value="bZIP"/>
</dbReference>
<proteinExistence type="predicted"/>
<dbReference type="CDD" id="cd14689">
    <property type="entry name" value="bZIP_CREB3"/>
    <property type="match status" value="1"/>
</dbReference>
<evidence type="ECO:0000256" key="1">
    <source>
        <dbReference type="ARBA" id="ARBA00004648"/>
    </source>
</evidence>
<dbReference type="EnsemblMetazoa" id="AAEL003646-RD">
    <property type="protein sequence ID" value="AAEL003646-PD"/>
    <property type="gene ID" value="AAEL003646"/>
</dbReference>
<evidence type="ECO:0000313" key="8">
    <source>
        <dbReference type="EnsemblMetazoa" id="AAEL003646-PD"/>
    </source>
</evidence>
<name>A0A6I8T8X6_AEDAE</name>